<organism evidence="2 3">
    <name type="scientific">Champsocephalus gunnari</name>
    <name type="common">Mackerel icefish</name>
    <dbReference type="NCBI Taxonomy" id="52237"/>
    <lineage>
        <taxon>Eukaryota</taxon>
        <taxon>Metazoa</taxon>
        <taxon>Chordata</taxon>
        <taxon>Craniata</taxon>
        <taxon>Vertebrata</taxon>
        <taxon>Euteleostomi</taxon>
        <taxon>Actinopterygii</taxon>
        <taxon>Neopterygii</taxon>
        <taxon>Teleostei</taxon>
        <taxon>Neoteleostei</taxon>
        <taxon>Acanthomorphata</taxon>
        <taxon>Eupercaria</taxon>
        <taxon>Perciformes</taxon>
        <taxon>Notothenioidei</taxon>
        <taxon>Channichthyidae</taxon>
        <taxon>Champsocephalus</taxon>
    </lineage>
</organism>
<feature type="compositionally biased region" description="Basic and acidic residues" evidence="1">
    <location>
        <begin position="36"/>
        <end position="67"/>
    </location>
</feature>
<evidence type="ECO:0000256" key="1">
    <source>
        <dbReference type="SAM" id="MobiDB-lite"/>
    </source>
</evidence>
<keyword evidence="3" id="KW-1185">Reference proteome</keyword>
<dbReference type="AlphaFoldDB" id="A0AAN8GYY4"/>
<proteinExistence type="predicted"/>
<accession>A0AAN8GYY4</accession>
<dbReference type="Proteomes" id="UP001331515">
    <property type="component" value="Unassembled WGS sequence"/>
</dbReference>
<reference evidence="2 3" key="1">
    <citation type="journal article" date="2023" name="Mol. Biol. Evol.">
        <title>Genomics of Secondarily Temperate Adaptation in the Only Non-Antarctic Icefish.</title>
        <authorList>
            <person name="Rivera-Colon A.G."/>
            <person name="Rayamajhi N."/>
            <person name="Minhas B.F."/>
            <person name="Madrigal G."/>
            <person name="Bilyk K.T."/>
            <person name="Yoon V."/>
            <person name="Hune M."/>
            <person name="Gregory S."/>
            <person name="Cheng C.H.C."/>
            <person name="Catchen J.M."/>
        </authorList>
    </citation>
    <scope>NUCLEOTIDE SEQUENCE [LARGE SCALE GENOMIC DNA]</scope>
    <source>
        <tissue evidence="2">White muscle</tissue>
    </source>
</reference>
<name>A0AAN8GYY4_CHAGU</name>
<sequence>MCGAELAVLLSVTSDTERDAFPECNRGPRPSLWRGEGGRGGHVSQREEGKPVTDWAHEDPMSRQEEG</sequence>
<evidence type="ECO:0000313" key="3">
    <source>
        <dbReference type="Proteomes" id="UP001331515"/>
    </source>
</evidence>
<feature type="region of interest" description="Disordered" evidence="1">
    <location>
        <begin position="17"/>
        <end position="67"/>
    </location>
</feature>
<protein>
    <submittedName>
        <fullName evidence="2">Uncharacterized protein</fullName>
    </submittedName>
</protein>
<gene>
    <name evidence="2" type="ORF">CgunFtcFv8_006080</name>
</gene>
<evidence type="ECO:0000313" key="2">
    <source>
        <dbReference type="EMBL" id="KAK5893184.1"/>
    </source>
</evidence>
<comment type="caution">
    <text evidence="2">The sequence shown here is derived from an EMBL/GenBank/DDBJ whole genome shotgun (WGS) entry which is preliminary data.</text>
</comment>
<dbReference type="EMBL" id="JAURVH010001535">
    <property type="protein sequence ID" value="KAK5893184.1"/>
    <property type="molecule type" value="Genomic_DNA"/>
</dbReference>